<dbReference type="GeneID" id="103084567"/>
<dbReference type="RefSeq" id="XP_007469598.1">
    <property type="nucleotide sequence ID" value="XM_007469536.1"/>
</dbReference>
<dbReference type="AlphaFoldDB" id="A0A340Y8Z7"/>
<reference evidence="2" key="1">
    <citation type="submission" date="2025-08" db="UniProtKB">
        <authorList>
            <consortium name="RefSeq"/>
        </authorList>
    </citation>
    <scope>IDENTIFICATION</scope>
</reference>
<name>A0A340Y8Z7_LIPVE</name>
<evidence type="ECO:0000313" key="2">
    <source>
        <dbReference type="RefSeq" id="XP_007469598.1"/>
    </source>
</evidence>
<protein>
    <submittedName>
        <fullName evidence="2">Uncharacterized protein LOC103084567</fullName>
    </submittedName>
</protein>
<sequence length="258" mass="27530">MSFITYLRLTIPPVPAAHKAFRGVHVYGPPCVGVLDHDKCLSDELGKNADSVIFEDLTLLASPATPRPPYCAWSRTEVLQVHSGVSRLPSALCQALFTLTPLLLAQKYANAHSYTSESALLTPSVNPLSDYQLHPSLPSPQKLLSFCCLMMGNIRVAVPLCSNAWLTDEEIREGGGSVVPHHSALYPSGRCQWRLFTSPDLSSPHPSNPGSISATCPGLEVVALCRRCLIGSSGTVPLSPEPGAPGLFPGWAPVVVGL</sequence>
<dbReference type="KEGG" id="lve:103084567"/>
<dbReference type="Proteomes" id="UP000265300">
    <property type="component" value="Unplaced"/>
</dbReference>
<keyword evidence="1" id="KW-1185">Reference proteome</keyword>
<accession>A0A340Y8Z7</accession>
<evidence type="ECO:0000313" key="1">
    <source>
        <dbReference type="Proteomes" id="UP000265300"/>
    </source>
</evidence>
<dbReference type="InParanoid" id="A0A340Y8Z7"/>
<gene>
    <name evidence="2" type="primary">LOC103084567</name>
</gene>
<proteinExistence type="predicted"/>
<organism evidence="1 2">
    <name type="scientific">Lipotes vexillifer</name>
    <name type="common">Yangtze river dolphin</name>
    <dbReference type="NCBI Taxonomy" id="118797"/>
    <lineage>
        <taxon>Eukaryota</taxon>
        <taxon>Metazoa</taxon>
        <taxon>Chordata</taxon>
        <taxon>Craniata</taxon>
        <taxon>Vertebrata</taxon>
        <taxon>Euteleostomi</taxon>
        <taxon>Mammalia</taxon>
        <taxon>Eutheria</taxon>
        <taxon>Laurasiatheria</taxon>
        <taxon>Artiodactyla</taxon>
        <taxon>Whippomorpha</taxon>
        <taxon>Cetacea</taxon>
        <taxon>Odontoceti</taxon>
        <taxon>Lipotidae</taxon>
        <taxon>Lipotes</taxon>
    </lineage>
</organism>